<dbReference type="AlphaFoldDB" id="A0AAV2EUV9"/>
<evidence type="ECO:0000313" key="3">
    <source>
        <dbReference type="Proteomes" id="UP001497516"/>
    </source>
</evidence>
<dbReference type="EMBL" id="OZ034818">
    <property type="protein sequence ID" value="CAL1389589.1"/>
    <property type="molecule type" value="Genomic_DNA"/>
</dbReference>
<evidence type="ECO:0000256" key="1">
    <source>
        <dbReference type="SAM" id="MobiDB-lite"/>
    </source>
</evidence>
<organism evidence="2 3">
    <name type="scientific">Linum trigynum</name>
    <dbReference type="NCBI Taxonomy" id="586398"/>
    <lineage>
        <taxon>Eukaryota</taxon>
        <taxon>Viridiplantae</taxon>
        <taxon>Streptophyta</taxon>
        <taxon>Embryophyta</taxon>
        <taxon>Tracheophyta</taxon>
        <taxon>Spermatophyta</taxon>
        <taxon>Magnoliopsida</taxon>
        <taxon>eudicotyledons</taxon>
        <taxon>Gunneridae</taxon>
        <taxon>Pentapetalae</taxon>
        <taxon>rosids</taxon>
        <taxon>fabids</taxon>
        <taxon>Malpighiales</taxon>
        <taxon>Linaceae</taxon>
        <taxon>Linum</taxon>
    </lineage>
</organism>
<protein>
    <submittedName>
        <fullName evidence="2">Uncharacterized protein</fullName>
    </submittedName>
</protein>
<reference evidence="2 3" key="1">
    <citation type="submission" date="2024-04" db="EMBL/GenBank/DDBJ databases">
        <authorList>
            <person name="Fracassetti M."/>
        </authorList>
    </citation>
    <scope>NUCLEOTIDE SEQUENCE [LARGE SCALE GENOMIC DNA]</scope>
</reference>
<sequence length="328" mass="35987">MINIDGSDSRSLFGSELYAILQNITLVLRKAISSSQFPKSPPFWFTTTMRRQQQSSCRSGMTRQQLVRVDLDGDGERRADQPGVEEVLVTKPPTTTAGTSPPQAAAEISIEFLPTGDQDVEDKDEQQLFPAIIVPPATMPPPSEVKEEKRYCIAPTVVSNKETAEQCGEVAKIAPPEENERACARVNKAVESGLKWERTSKAPESVTSDSIEKNDKANWKYRKKKKARPKNGSCFGKPKDRAKTSCVEDDKSKMAALMIADGDAATNRVAHSLAAFTAETQTTQTPVPINPEIHSMRANLSVGSNRQSEAEATSGFHLDHPTIEDCLR</sequence>
<name>A0AAV2EUV9_9ROSI</name>
<accession>A0AAV2EUV9</accession>
<feature type="region of interest" description="Disordered" evidence="1">
    <location>
        <begin position="220"/>
        <end position="242"/>
    </location>
</feature>
<proteinExistence type="predicted"/>
<gene>
    <name evidence="2" type="ORF">LTRI10_LOCUS30438</name>
</gene>
<feature type="compositionally biased region" description="Basic residues" evidence="1">
    <location>
        <begin position="220"/>
        <end position="229"/>
    </location>
</feature>
<evidence type="ECO:0000313" key="2">
    <source>
        <dbReference type="EMBL" id="CAL1389589.1"/>
    </source>
</evidence>
<dbReference type="Proteomes" id="UP001497516">
    <property type="component" value="Chromosome 5"/>
</dbReference>
<keyword evidence="3" id="KW-1185">Reference proteome</keyword>